<accession>A0A1T4WMC9</accession>
<evidence type="ECO:0000256" key="10">
    <source>
        <dbReference type="ARBA" id="ARBA00023125"/>
    </source>
</evidence>
<dbReference type="GO" id="GO:0008270">
    <property type="term" value="F:zinc ion binding"/>
    <property type="evidence" value="ECO:0007669"/>
    <property type="project" value="UniProtKB-UniRule"/>
</dbReference>
<dbReference type="PROSITE" id="PS50880">
    <property type="entry name" value="TOPRIM"/>
    <property type="match status" value="1"/>
</dbReference>
<dbReference type="GO" id="GO:1990077">
    <property type="term" value="C:primosome complex"/>
    <property type="evidence" value="ECO:0007669"/>
    <property type="project" value="UniProtKB-KW"/>
</dbReference>
<dbReference type="Gene3D" id="3.90.580.10">
    <property type="entry name" value="Zinc finger, CHC2-type domain"/>
    <property type="match status" value="1"/>
</dbReference>
<evidence type="ECO:0000256" key="4">
    <source>
        <dbReference type="ARBA" id="ARBA00022695"/>
    </source>
</evidence>
<evidence type="ECO:0000256" key="13">
    <source>
        <dbReference type="PIRNR" id="PIRNR002811"/>
    </source>
</evidence>
<dbReference type="CDD" id="cd03364">
    <property type="entry name" value="TOPRIM_DnaG_primases"/>
    <property type="match status" value="1"/>
</dbReference>
<comment type="domain">
    <text evidence="12">Contains an N-terminal zinc-binding domain, a central core domain that contains the primase activity, and a C-terminal DnaB-binding domain.</text>
</comment>
<evidence type="ECO:0000256" key="8">
    <source>
        <dbReference type="ARBA" id="ARBA00022833"/>
    </source>
</evidence>
<sequence>MQSDAIQLVKSRLNIADVVRRYVDLKPVSGRWMGVCPFHQETKPSMSVNEQEGFFYCFGCQASGDVIDFFQRINGLEFREALEQLAAEAGVDLQNTKPDPHADERRKAKRLFLDMHTWAAKHYQDNLGRAAGRVARDYLKKRGMVGAVARDFGLGYSLDGWHDLDQFLQSKGFTQQQGVESGLLSTNAKGSIYDRFRGRLIFPIQNLSGQVIAFGGRIITDGEPKYLNSSDSPIYKKGEHLYGLYQARRHMTRSRRALLTEGYVDVLSLQQFGYKDSCGVLGTALTSEQVRRLAGFCNRVDLVFDGDAPGRKAALRSAEMILLQGLKVKVVLLPEGEDVDSLLQQHGTDGFDACQTDAQDGLGFAMHTLRTEHSPKEIMTWAQDFLQKLQDASLKAYYLPRIAQGLGLAEAELRSSAGFSPRRGRTPRPRATTSMGREDKDDRYFLSFPIQYPDYVPNLTQKGFGTILKTSWGQGLWAKLVQHHGQDVLPHLDDQEKRFWAECRLKLEQSCALSGEELAGEWKHICGRIETVRDKCQRRELIQALKLAQEQGDEQAVAECTKALNASLGRNDE</sequence>
<dbReference type="Gene3D" id="3.90.980.10">
    <property type="entry name" value="DNA primase, catalytic core, N-terminal domain"/>
    <property type="match status" value="1"/>
</dbReference>
<dbReference type="SMART" id="SM00400">
    <property type="entry name" value="ZnF_CHCC"/>
    <property type="match status" value="1"/>
</dbReference>
<dbReference type="Pfam" id="PF01807">
    <property type="entry name" value="Zn_ribbon_DnaG"/>
    <property type="match status" value="1"/>
</dbReference>
<keyword evidence="11 12" id="KW-0804">Transcription</keyword>
<evidence type="ECO:0000256" key="11">
    <source>
        <dbReference type="ARBA" id="ARBA00023163"/>
    </source>
</evidence>
<evidence type="ECO:0000256" key="3">
    <source>
        <dbReference type="ARBA" id="ARBA00022679"/>
    </source>
</evidence>
<evidence type="ECO:0000256" key="9">
    <source>
        <dbReference type="ARBA" id="ARBA00022842"/>
    </source>
</evidence>
<dbReference type="RefSeq" id="WP_078716712.1">
    <property type="nucleotide sequence ID" value="NZ_FUYC01000003.1"/>
</dbReference>
<dbReference type="GO" id="GO:0005737">
    <property type="term" value="C:cytoplasm"/>
    <property type="evidence" value="ECO:0007669"/>
    <property type="project" value="TreeGrafter"/>
</dbReference>
<dbReference type="NCBIfam" id="TIGR01391">
    <property type="entry name" value="dnaG"/>
    <property type="match status" value="1"/>
</dbReference>
<evidence type="ECO:0000259" key="16">
    <source>
        <dbReference type="PROSITE" id="PS50880"/>
    </source>
</evidence>
<evidence type="ECO:0000256" key="12">
    <source>
        <dbReference type="HAMAP-Rule" id="MF_00974"/>
    </source>
</evidence>
<dbReference type="SUPFAM" id="SSF56731">
    <property type="entry name" value="DNA primase core"/>
    <property type="match status" value="1"/>
</dbReference>
<dbReference type="InterPro" id="IPR002694">
    <property type="entry name" value="Znf_CHC2"/>
</dbReference>
<dbReference type="HAMAP" id="MF_00974">
    <property type="entry name" value="DNA_primase_DnaG"/>
    <property type="match status" value="1"/>
</dbReference>
<dbReference type="InterPro" id="IPR037068">
    <property type="entry name" value="DNA_primase_core_N_sf"/>
</dbReference>
<evidence type="ECO:0000313" key="17">
    <source>
        <dbReference type="EMBL" id="SKA78520.1"/>
    </source>
</evidence>
<evidence type="ECO:0000256" key="6">
    <source>
        <dbReference type="ARBA" id="ARBA00022723"/>
    </source>
</evidence>
<dbReference type="STRING" id="1121449.SAMN02745704_01148"/>
<dbReference type="InterPro" id="IPR036977">
    <property type="entry name" value="DNA_primase_Znf_CHC2"/>
</dbReference>
<comment type="function">
    <text evidence="12 13">RNA polymerase that catalyzes the synthesis of short RNA molecules used as primers for DNA polymerase during DNA replication.</text>
</comment>
<dbReference type="OrthoDB" id="9803773at2"/>
<dbReference type="EMBL" id="FUYC01000003">
    <property type="protein sequence ID" value="SKA78520.1"/>
    <property type="molecule type" value="Genomic_DNA"/>
</dbReference>
<keyword evidence="1 12" id="KW-0240">DNA-directed RNA polymerase</keyword>
<keyword evidence="8 12" id="KW-0862">Zinc</keyword>
<dbReference type="Pfam" id="PF13155">
    <property type="entry name" value="Toprim_2"/>
    <property type="match status" value="1"/>
</dbReference>
<dbReference type="Pfam" id="PF08275">
    <property type="entry name" value="DNAG_N"/>
    <property type="match status" value="1"/>
</dbReference>
<dbReference type="InterPro" id="IPR013264">
    <property type="entry name" value="DNAG_N"/>
</dbReference>
<evidence type="ECO:0000256" key="1">
    <source>
        <dbReference type="ARBA" id="ARBA00022478"/>
    </source>
</evidence>
<evidence type="ECO:0000313" key="18">
    <source>
        <dbReference type="Proteomes" id="UP000190027"/>
    </source>
</evidence>
<dbReference type="GO" id="GO:0000428">
    <property type="term" value="C:DNA-directed RNA polymerase complex"/>
    <property type="evidence" value="ECO:0007669"/>
    <property type="project" value="UniProtKB-KW"/>
</dbReference>
<dbReference type="GO" id="GO:0003899">
    <property type="term" value="F:DNA-directed RNA polymerase activity"/>
    <property type="evidence" value="ECO:0007669"/>
    <property type="project" value="UniProtKB-UniRule"/>
</dbReference>
<keyword evidence="10 12" id="KW-0238">DNA-binding</keyword>
<evidence type="ECO:0000256" key="7">
    <source>
        <dbReference type="ARBA" id="ARBA00022771"/>
    </source>
</evidence>
<comment type="subunit">
    <text evidence="12">Monomer. Interacts with DnaB.</text>
</comment>
<evidence type="ECO:0000256" key="15">
    <source>
        <dbReference type="SAM" id="MobiDB-lite"/>
    </source>
</evidence>
<gene>
    <name evidence="12" type="primary">dnaG</name>
    <name evidence="17" type="ORF">SAMN02745704_01148</name>
</gene>
<organism evidence="17 18">
    <name type="scientific">Paucidesulfovibrio gracilis DSM 16080</name>
    <dbReference type="NCBI Taxonomy" id="1121449"/>
    <lineage>
        <taxon>Bacteria</taxon>
        <taxon>Pseudomonadati</taxon>
        <taxon>Thermodesulfobacteriota</taxon>
        <taxon>Desulfovibrionia</taxon>
        <taxon>Desulfovibrionales</taxon>
        <taxon>Desulfovibrionaceae</taxon>
        <taxon>Paucidesulfovibrio</taxon>
    </lineage>
</organism>
<comment type="similarity">
    <text evidence="12 13">Belongs to the DnaG primase family.</text>
</comment>
<keyword evidence="2 12" id="KW-0639">Primosome</keyword>
<dbReference type="PANTHER" id="PTHR30313">
    <property type="entry name" value="DNA PRIMASE"/>
    <property type="match status" value="1"/>
</dbReference>
<feature type="domain" description="Toprim" evidence="16">
    <location>
        <begin position="255"/>
        <end position="338"/>
    </location>
</feature>
<dbReference type="GO" id="GO:0006269">
    <property type="term" value="P:DNA replication, synthesis of primer"/>
    <property type="evidence" value="ECO:0007669"/>
    <property type="project" value="UniProtKB-UniRule"/>
</dbReference>
<comment type="catalytic activity">
    <reaction evidence="12">
        <text>ssDNA + n NTP = ssDNA/pppN(pN)n-1 hybrid + (n-1) diphosphate.</text>
        <dbReference type="EC" id="2.7.7.101"/>
    </reaction>
</comment>
<evidence type="ECO:0000256" key="2">
    <source>
        <dbReference type="ARBA" id="ARBA00022515"/>
    </source>
</evidence>
<dbReference type="Proteomes" id="UP000190027">
    <property type="component" value="Unassembled WGS sequence"/>
</dbReference>
<dbReference type="EC" id="2.7.7.101" evidence="12"/>
<dbReference type="Gene3D" id="3.40.1360.10">
    <property type="match status" value="1"/>
</dbReference>
<reference evidence="17 18" key="1">
    <citation type="submission" date="2017-02" db="EMBL/GenBank/DDBJ databases">
        <authorList>
            <person name="Peterson S.W."/>
        </authorList>
    </citation>
    <scope>NUCLEOTIDE SEQUENCE [LARGE SCALE GENOMIC DNA]</scope>
    <source>
        <strain evidence="17 18">DSM 16080</strain>
    </source>
</reference>
<dbReference type="SUPFAM" id="SSF57783">
    <property type="entry name" value="Zinc beta-ribbon"/>
    <property type="match status" value="1"/>
</dbReference>
<comment type="cofactor">
    <cofactor evidence="12 13 14">
        <name>Zn(2+)</name>
        <dbReference type="ChEBI" id="CHEBI:29105"/>
    </cofactor>
    <text evidence="12 13 14">Binds 1 zinc ion per monomer.</text>
</comment>
<keyword evidence="6 12" id="KW-0479">Metal-binding</keyword>
<dbReference type="FunFam" id="3.90.980.10:FF:000001">
    <property type="entry name" value="DNA primase"/>
    <property type="match status" value="1"/>
</dbReference>
<dbReference type="InterPro" id="IPR034151">
    <property type="entry name" value="TOPRIM_DnaG_bac"/>
</dbReference>
<keyword evidence="5 12" id="KW-0235">DNA replication</keyword>
<feature type="region of interest" description="Disordered" evidence="15">
    <location>
        <begin position="417"/>
        <end position="436"/>
    </location>
</feature>
<name>A0A1T4WMC9_9BACT</name>
<dbReference type="InterPro" id="IPR006171">
    <property type="entry name" value="TOPRIM_dom"/>
</dbReference>
<evidence type="ECO:0000256" key="14">
    <source>
        <dbReference type="PIRSR" id="PIRSR002811-1"/>
    </source>
</evidence>
<dbReference type="InterPro" id="IPR006295">
    <property type="entry name" value="DNA_primase_DnaG"/>
</dbReference>
<dbReference type="PIRSF" id="PIRSF002811">
    <property type="entry name" value="DnaG"/>
    <property type="match status" value="1"/>
</dbReference>
<keyword evidence="4 12" id="KW-0548">Nucleotidyltransferase</keyword>
<dbReference type="PANTHER" id="PTHR30313:SF2">
    <property type="entry name" value="DNA PRIMASE"/>
    <property type="match status" value="1"/>
</dbReference>
<dbReference type="FunFam" id="3.90.580.10:FF:000001">
    <property type="entry name" value="DNA primase"/>
    <property type="match status" value="1"/>
</dbReference>
<protein>
    <recommendedName>
        <fullName evidence="12 13">DNA primase</fullName>
        <ecNumber evidence="12">2.7.7.101</ecNumber>
    </recommendedName>
</protein>
<dbReference type="InterPro" id="IPR030846">
    <property type="entry name" value="DnaG_bac"/>
</dbReference>
<dbReference type="SMART" id="SM00493">
    <property type="entry name" value="TOPRIM"/>
    <property type="match status" value="1"/>
</dbReference>
<keyword evidence="3 12" id="KW-0808">Transferase</keyword>
<keyword evidence="18" id="KW-1185">Reference proteome</keyword>
<dbReference type="GO" id="GO:0003677">
    <property type="term" value="F:DNA binding"/>
    <property type="evidence" value="ECO:0007669"/>
    <property type="project" value="UniProtKB-KW"/>
</dbReference>
<keyword evidence="9" id="KW-0460">Magnesium</keyword>
<dbReference type="InterPro" id="IPR050219">
    <property type="entry name" value="DnaG_primase"/>
</dbReference>
<dbReference type="AlphaFoldDB" id="A0A1T4WMC9"/>
<evidence type="ECO:0000256" key="5">
    <source>
        <dbReference type="ARBA" id="ARBA00022705"/>
    </source>
</evidence>
<proteinExistence type="inferred from homology"/>
<feature type="zinc finger region" description="CHC2-type" evidence="12 14">
    <location>
        <begin position="36"/>
        <end position="60"/>
    </location>
</feature>
<keyword evidence="7 12" id="KW-0863">Zinc-finger</keyword>